<proteinExistence type="predicted"/>
<protein>
    <submittedName>
        <fullName evidence="4">GNAT family N-acetyltransferase</fullName>
    </submittedName>
</protein>
<dbReference type="Gene3D" id="3.40.630.30">
    <property type="match status" value="1"/>
</dbReference>
<name>A0ABP6BHZ7_9ACTN</name>
<keyword evidence="5" id="KW-1185">Reference proteome</keyword>
<dbReference type="InterPro" id="IPR000182">
    <property type="entry name" value="GNAT_dom"/>
</dbReference>
<dbReference type="Proteomes" id="UP001501095">
    <property type="component" value="Unassembled WGS sequence"/>
</dbReference>
<evidence type="ECO:0000256" key="1">
    <source>
        <dbReference type="ARBA" id="ARBA00022679"/>
    </source>
</evidence>
<dbReference type="InterPro" id="IPR016181">
    <property type="entry name" value="Acyl_CoA_acyltransferase"/>
</dbReference>
<dbReference type="Pfam" id="PF00583">
    <property type="entry name" value="Acetyltransf_1"/>
    <property type="match status" value="1"/>
</dbReference>
<evidence type="ECO:0000259" key="3">
    <source>
        <dbReference type="PROSITE" id="PS51186"/>
    </source>
</evidence>
<sequence length="167" mass="18616">MRVMTTWTVLPEPYDSPVAAALWRAYYTEVSDRWYLLHEGRRTDPDELEREIARQPGADLAPPRGQLLVARYGGEPAGTAGVRLLDATTAELKRVFVHAAMRGKGGAPLLARAAEDAARALGATRMVLDTRSDLVEARALYARLGYRETAPHNDDPYAEHWFSRRLA</sequence>
<evidence type="ECO:0000313" key="4">
    <source>
        <dbReference type="EMBL" id="GAA2556361.1"/>
    </source>
</evidence>
<comment type="caution">
    <text evidence="4">The sequence shown here is derived from an EMBL/GenBank/DDBJ whole genome shotgun (WGS) entry which is preliminary data.</text>
</comment>
<dbReference type="CDD" id="cd04301">
    <property type="entry name" value="NAT_SF"/>
    <property type="match status" value="1"/>
</dbReference>
<dbReference type="RefSeq" id="WP_425584618.1">
    <property type="nucleotide sequence ID" value="NZ_BAAATM010000025.1"/>
</dbReference>
<keyword evidence="1" id="KW-0808">Transferase</keyword>
<dbReference type="SUPFAM" id="SSF55729">
    <property type="entry name" value="Acyl-CoA N-acyltransferases (Nat)"/>
    <property type="match status" value="1"/>
</dbReference>
<evidence type="ECO:0000313" key="5">
    <source>
        <dbReference type="Proteomes" id="UP001501095"/>
    </source>
</evidence>
<dbReference type="PANTHER" id="PTHR43877:SF2">
    <property type="entry name" value="AMINOALKYLPHOSPHONATE N-ACETYLTRANSFERASE-RELATED"/>
    <property type="match status" value="1"/>
</dbReference>
<gene>
    <name evidence="4" type="ORF">GCM10010423_67290</name>
</gene>
<organism evidence="4 5">
    <name type="scientific">Streptomyces levis</name>
    <dbReference type="NCBI Taxonomy" id="285566"/>
    <lineage>
        <taxon>Bacteria</taxon>
        <taxon>Bacillati</taxon>
        <taxon>Actinomycetota</taxon>
        <taxon>Actinomycetes</taxon>
        <taxon>Kitasatosporales</taxon>
        <taxon>Streptomycetaceae</taxon>
        <taxon>Streptomyces</taxon>
    </lineage>
</organism>
<dbReference type="PANTHER" id="PTHR43877">
    <property type="entry name" value="AMINOALKYLPHOSPHONATE N-ACETYLTRANSFERASE-RELATED-RELATED"/>
    <property type="match status" value="1"/>
</dbReference>
<dbReference type="InterPro" id="IPR050832">
    <property type="entry name" value="Bact_Acetyltransf"/>
</dbReference>
<reference evidence="5" key="1">
    <citation type="journal article" date="2019" name="Int. J. Syst. Evol. Microbiol.">
        <title>The Global Catalogue of Microorganisms (GCM) 10K type strain sequencing project: providing services to taxonomists for standard genome sequencing and annotation.</title>
        <authorList>
            <consortium name="The Broad Institute Genomics Platform"/>
            <consortium name="The Broad Institute Genome Sequencing Center for Infectious Disease"/>
            <person name="Wu L."/>
            <person name="Ma J."/>
        </authorList>
    </citation>
    <scope>NUCLEOTIDE SEQUENCE [LARGE SCALE GENOMIC DNA]</scope>
    <source>
        <strain evidence="5">JCM 6924</strain>
    </source>
</reference>
<dbReference type="PROSITE" id="PS51186">
    <property type="entry name" value="GNAT"/>
    <property type="match status" value="1"/>
</dbReference>
<dbReference type="EMBL" id="BAAATM010000025">
    <property type="protein sequence ID" value="GAA2556361.1"/>
    <property type="molecule type" value="Genomic_DNA"/>
</dbReference>
<accession>A0ABP6BHZ7</accession>
<keyword evidence="2" id="KW-0012">Acyltransferase</keyword>
<feature type="domain" description="N-acetyltransferase" evidence="3">
    <location>
        <begin position="21"/>
        <end position="167"/>
    </location>
</feature>
<evidence type="ECO:0000256" key="2">
    <source>
        <dbReference type="ARBA" id="ARBA00023315"/>
    </source>
</evidence>